<dbReference type="Pfam" id="PF03160">
    <property type="entry name" value="Calx-beta"/>
    <property type="match status" value="7"/>
</dbReference>
<feature type="domain" description="Calx-beta" evidence="4">
    <location>
        <begin position="1087"/>
        <end position="1191"/>
    </location>
</feature>
<organism evidence="5 6">
    <name type="scientific">Blastopirellula marina</name>
    <dbReference type="NCBI Taxonomy" id="124"/>
    <lineage>
        <taxon>Bacteria</taxon>
        <taxon>Pseudomonadati</taxon>
        <taxon>Planctomycetota</taxon>
        <taxon>Planctomycetia</taxon>
        <taxon>Pirellulales</taxon>
        <taxon>Pirellulaceae</taxon>
        <taxon>Blastopirellula</taxon>
    </lineage>
</organism>
<feature type="domain" description="Calx-beta" evidence="4">
    <location>
        <begin position="1203"/>
        <end position="1304"/>
    </location>
</feature>
<dbReference type="InterPro" id="IPR038081">
    <property type="entry name" value="CalX-like_sf"/>
</dbReference>
<dbReference type="GO" id="GO:0004930">
    <property type="term" value="F:G protein-coupled receptor activity"/>
    <property type="evidence" value="ECO:0007669"/>
    <property type="project" value="InterPro"/>
</dbReference>
<name>A0A2S8F0P7_9BACT</name>
<dbReference type="GO" id="GO:0008237">
    <property type="term" value="F:metallopeptidase activity"/>
    <property type="evidence" value="ECO:0007669"/>
    <property type="project" value="InterPro"/>
</dbReference>
<dbReference type="Gene3D" id="2.60.120.380">
    <property type="match status" value="1"/>
</dbReference>
<feature type="domain" description="Calx-beta" evidence="4">
    <location>
        <begin position="856"/>
        <end position="956"/>
    </location>
</feature>
<feature type="domain" description="Calx-beta" evidence="4">
    <location>
        <begin position="969"/>
        <end position="1074"/>
    </location>
</feature>
<reference evidence="5 6" key="1">
    <citation type="submission" date="2018-02" db="EMBL/GenBank/DDBJ databases">
        <title>Comparative genomes isolates from brazilian mangrove.</title>
        <authorList>
            <person name="Araujo J.E."/>
            <person name="Taketani R.G."/>
            <person name="Silva M.C.P."/>
            <person name="Loureco M.V."/>
            <person name="Andreote F.D."/>
        </authorList>
    </citation>
    <scope>NUCLEOTIDE SEQUENCE [LARGE SCALE GENOMIC DNA]</scope>
    <source>
        <strain evidence="5 6">HEX-2 MGV</strain>
    </source>
</reference>
<dbReference type="GO" id="GO:0016020">
    <property type="term" value="C:membrane"/>
    <property type="evidence" value="ECO:0007669"/>
    <property type="project" value="InterPro"/>
</dbReference>
<keyword evidence="2" id="KW-0677">Repeat</keyword>
<comment type="caution">
    <text evidence="5">The sequence shown here is derived from an EMBL/GenBank/DDBJ whole genome shotgun (WGS) entry which is preliminary data.</text>
</comment>
<evidence type="ECO:0000313" key="5">
    <source>
        <dbReference type="EMBL" id="PQO25745.1"/>
    </source>
</evidence>
<dbReference type="PANTHER" id="PTHR46682:SF1">
    <property type="entry name" value="ADHESION G-PROTEIN COUPLED RECEPTOR V1"/>
    <property type="match status" value="1"/>
</dbReference>
<gene>
    <name evidence="5" type="ORF">C5Y96_23330</name>
</gene>
<keyword evidence="3" id="KW-0106">Calcium</keyword>
<keyword evidence="1" id="KW-0732">Signal</keyword>
<accession>A0A2S8F0P7</accession>
<protein>
    <recommendedName>
        <fullName evidence="4">Calx-beta domain-containing protein</fullName>
    </recommendedName>
</protein>
<dbReference type="PANTHER" id="PTHR46682">
    <property type="entry name" value="ADHESION G-PROTEIN COUPLED RECEPTOR V1"/>
    <property type="match status" value="1"/>
</dbReference>
<dbReference type="Proteomes" id="UP000240009">
    <property type="component" value="Unassembled WGS sequence"/>
</dbReference>
<dbReference type="SUPFAM" id="SSF55486">
    <property type="entry name" value="Metalloproteases ('zincins'), catalytic domain"/>
    <property type="match status" value="1"/>
</dbReference>
<dbReference type="SUPFAM" id="SSF141072">
    <property type="entry name" value="CalX-like"/>
    <property type="match status" value="7"/>
</dbReference>
<sequence length="1551" mass="163776">MQLPLKESATIVAKNKQQRGLHLPRRRFSTGRYPSFNTSRIERLESRWMLSSTPIDLQVSSDDQLVSDSPMMVVNSGPVEPAWLSEMMIQWGSTESIEEAIDSEVACLPAEEVYLRDSEIEPDWLVSSIPTENSVSIEAMFPLSETFKLHSKPDSSFTIYLDFDGHTTVGTTWNTQYGVTTIESPAYDTDGDPSTFSNSELQRIQDVWEIVAEDFAPFDVNVTTEDPGSEALRKSGTGDSQWGARVVITDDTFADCGCGGHAYIGAFEDPLDEPGFVYNTSLLGVAEAASHEVGHMLNLAHDGLTDGTTYYGGHGSGVTKWGPIMGASYSVAVSQWDFGEYYNANNNTSSANYSNGKDDLDVITTTNGFTFRADDHGNGISTATLLNSGGESSFSGSGIIERNTDLDVFAFTTTGGVGSFQFQSPSSRPNLDIWAGIYDSNGNLVAQSNPSNNLSASLNDILLEAGTYYLKVDGVGSHGVYNPITDKVEDPSSPPWLTSSPVGYSQYGSLGQYVLTGSIVEASNVLLSVADVSVLEGNTATIVISLSEPTTDVIQVTVKTLSGTADQTDFTSLNQVISIPANSTSYSFQLPTVEDVEVESDETFAVELSNAVNATIDDGLAIVTIQNDDAGLQIFSLAASKDESDSGTTDFTFTIARTGNTSGATTFNYQVLGSGVNPASANDFGGTFPSGTLSFGLGETSKLLTISVSGDSQVEADELFKVLLSNPTADTSILVAEAEGVILNDDAELLLAPTLISQSEGNSGTTIYQYTVTRLGDPRQLIELNYSVSGLGVSQASAEDFAAGVLPSGSLTLLPDHMSGNIDILVASDSTVEADEGFSLNVTVVTAGIPIDKTTVDGQIANDDAAIGFVVPAQSYAESDNDTEVVVILQRSGDMSVSHNVDYAFNGGDADAADFGGIIPSGTITFAPGEDSQVIRITLASDNNVELDESFELKLSGPSTGATLSNSIFTGTILNDDTSIEIVPVNSQKQEGEGSSTSLTFIVNRTGNLTSTSNIRFDVLSDGIAGATASDFVGNALPSGQLTFAPGETQKQIDIKVQDDSEVEEDESFIVELSEPSSDVTISTDQAIGLIINDDAAFSITPLTNEAAEGDQGLTPLTFLVTRSGAVSAIASVDFAVSIETNDTADAVDFGGSLPQGSVLFNANESQRTITIDVQGDDEVETNETFTITLSNPSLGHVIETAVSGGIINNDDIGVRIEAVISGVSEGSIFAYRIVRTGDSTQTTTIQYAAQGSGASPVDAADFGGTLPSGQVVFTPGQTSKLVTFSSSQDLLVEADETFTISITGDGSFVISTGSLTGTIFNDDTSTQFAPLDVNEDGTVDASTDGNLILTVMFGLPDSNLTPFRGSSVLTEAQISNNVAALISDNTLDVNESGNVDASTDGNLILAVLFGFAPQNLTPLRGNTSLTNEQIFANVNSLTIVPQASLTTLEGESIGYAKPQDELDSPSYAIREPLSDNALNQISDTNLPDKLLTNRSLVEELIFDEAISNSVIQLLFGDWDNFSQRLALDESELYELSLDLLGLDDTETTAN</sequence>
<evidence type="ECO:0000313" key="6">
    <source>
        <dbReference type="Proteomes" id="UP000240009"/>
    </source>
</evidence>
<dbReference type="InterPro" id="IPR024079">
    <property type="entry name" value="MetalloPept_cat_dom_sf"/>
</dbReference>
<evidence type="ECO:0000256" key="1">
    <source>
        <dbReference type="ARBA" id="ARBA00022729"/>
    </source>
</evidence>
<dbReference type="Gene3D" id="2.60.40.2030">
    <property type="match status" value="7"/>
</dbReference>
<proteinExistence type="predicted"/>
<dbReference type="InterPro" id="IPR026919">
    <property type="entry name" value="ADGRV1"/>
</dbReference>
<evidence type="ECO:0000256" key="2">
    <source>
        <dbReference type="ARBA" id="ARBA00022737"/>
    </source>
</evidence>
<evidence type="ECO:0000259" key="4">
    <source>
        <dbReference type="SMART" id="SM00237"/>
    </source>
</evidence>
<evidence type="ECO:0000256" key="3">
    <source>
        <dbReference type="ARBA" id="ARBA00022837"/>
    </source>
</evidence>
<dbReference type="EMBL" id="PUIA01000074">
    <property type="protein sequence ID" value="PQO25745.1"/>
    <property type="molecule type" value="Genomic_DNA"/>
</dbReference>
<feature type="domain" description="Calx-beta" evidence="4">
    <location>
        <begin position="515"/>
        <end position="609"/>
    </location>
</feature>
<dbReference type="SMART" id="SM00237">
    <property type="entry name" value="Calx_beta"/>
    <property type="match status" value="6"/>
</dbReference>
<dbReference type="InterPro" id="IPR003644">
    <property type="entry name" value="Calx_beta"/>
</dbReference>
<feature type="domain" description="Calx-beta" evidence="4">
    <location>
        <begin position="621"/>
        <end position="725"/>
    </location>
</feature>
<dbReference type="Gene3D" id="3.40.390.10">
    <property type="entry name" value="Collagenase (Catalytic Domain)"/>
    <property type="match status" value="1"/>
</dbReference>